<evidence type="ECO:0000256" key="7">
    <source>
        <dbReference type="HAMAP-Rule" id="MF_01057"/>
    </source>
</evidence>
<proteinExistence type="inferred from homology"/>
<protein>
    <recommendedName>
        <fullName evidence="7">tRNA (guanine-N(7)-)-methyltransferase</fullName>
        <ecNumber evidence="7">2.1.1.33</ecNumber>
    </recommendedName>
    <alternativeName>
        <fullName evidence="7">tRNA (guanine(46)-N(7))-methyltransferase</fullName>
    </alternativeName>
    <alternativeName>
        <fullName evidence="7">tRNA(m7G46)-methyltransferase</fullName>
    </alternativeName>
</protein>
<dbReference type="PROSITE" id="PS51625">
    <property type="entry name" value="SAM_MT_TRMB"/>
    <property type="match status" value="1"/>
</dbReference>
<evidence type="ECO:0000313" key="9">
    <source>
        <dbReference type="Proteomes" id="UP001499938"/>
    </source>
</evidence>
<evidence type="ECO:0000256" key="3">
    <source>
        <dbReference type="ARBA" id="ARBA00022603"/>
    </source>
</evidence>
<dbReference type="NCBIfam" id="TIGR00091">
    <property type="entry name" value="tRNA (guanosine(46)-N7)-methyltransferase TrmB"/>
    <property type="match status" value="1"/>
</dbReference>
<evidence type="ECO:0000256" key="6">
    <source>
        <dbReference type="ARBA" id="ARBA00022694"/>
    </source>
</evidence>
<comment type="similarity">
    <text evidence="7">Belongs to the class I-like SAM-binding methyltransferase superfamily. TrmB family.</text>
</comment>
<dbReference type="Pfam" id="PF02390">
    <property type="entry name" value="Methyltransf_4"/>
    <property type="match status" value="1"/>
</dbReference>
<evidence type="ECO:0000313" key="8">
    <source>
        <dbReference type="EMBL" id="GAA1810327.1"/>
    </source>
</evidence>
<evidence type="ECO:0000256" key="2">
    <source>
        <dbReference type="ARBA" id="ARBA00003015"/>
    </source>
</evidence>
<comment type="caution">
    <text evidence="7">Lacks conserved residue(s) required for the propagation of feature annotation.</text>
</comment>
<name>A0ABP4YG92_9MICO</name>
<dbReference type="PANTHER" id="PTHR23417:SF14">
    <property type="entry name" value="PENTACOTRIPEPTIDE-REPEAT REGION OF PRORP DOMAIN-CONTAINING PROTEIN"/>
    <property type="match status" value="1"/>
</dbReference>
<dbReference type="InterPro" id="IPR055361">
    <property type="entry name" value="tRNA_methyltr_TrmB_bact"/>
</dbReference>
<sequence length="244" mass="27182">MSEPESPSRAPDSLIGGGWPLDVENPRPIRTFTPRYRVSDLTRRRLEDLLPAYRVEQLPLDPEREFGRLAPLVLEIGSGHGGAAIGYAAAHPDHDVLTAEVHLPGVVRMLAVVQDQGLTNVRVYARDAMELLGGGIAPHSLRAVHLFFPDPWPKAKHAKRRFVQRRTIEAIAGVLEPGGELLIGTDHPVYADWTRDQLAAFGPGRVEQIERPAWKDDDGFERKGMAAGRPPLYLRVTFERCGWR</sequence>
<feature type="binding site" evidence="7">
    <location>
        <position position="127"/>
    </location>
    <ligand>
        <name>S-adenosyl-L-methionine</name>
        <dbReference type="ChEBI" id="CHEBI:59789"/>
    </ligand>
</feature>
<organism evidence="8 9">
    <name type="scientific">Nostocoides veronense</name>
    <dbReference type="NCBI Taxonomy" id="330836"/>
    <lineage>
        <taxon>Bacteria</taxon>
        <taxon>Bacillati</taxon>
        <taxon>Actinomycetota</taxon>
        <taxon>Actinomycetes</taxon>
        <taxon>Micrococcales</taxon>
        <taxon>Intrasporangiaceae</taxon>
        <taxon>Nostocoides</taxon>
    </lineage>
</organism>
<comment type="pathway">
    <text evidence="7">tRNA modification; N(7)-methylguanine-tRNA biosynthesis.</text>
</comment>
<dbReference type="InterPro" id="IPR003358">
    <property type="entry name" value="tRNA_(Gua-N-7)_MeTrfase_Trmb"/>
</dbReference>
<dbReference type="EC" id="2.1.1.33" evidence="7"/>
<evidence type="ECO:0000256" key="1">
    <source>
        <dbReference type="ARBA" id="ARBA00000142"/>
    </source>
</evidence>
<keyword evidence="9" id="KW-1185">Reference proteome</keyword>
<comment type="function">
    <text evidence="2 7">Catalyzes the formation of N(7)-methylguanine at position 46 (m7G46) in tRNA.</text>
</comment>
<keyword evidence="5 7" id="KW-0949">S-adenosyl-L-methionine</keyword>
<comment type="catalytic activity">
    <reaction evidence="1 7">
        <text>guanosine(46) in tRNA + S-adenosyl-L-methionine = N(7)-methylguanosine(46) in tRNA + S-adenosyl-L-homocysteine</text>
        <dbReference type="Rhea" id="RHEA:42708"/>
        <dbReference type="Rhea" id="RHEA-COMP:10188"/>
        <dbReference type="Rhea" id="RHEA-COMP:10189"/>
        <dbReference type="ChEBI" id="CHEBI:57856"/>
        <dbReference type="ChEBI" id="CHEBI:59789"/>
        <dbReference type="ChEBI" id="CHEBI:74269"/>
        <dbReference type="ChEBI" id="CHEBI:74480"/>
        <dbReference type="EC" id="2.1.1.33"/>
    </reaction>
</comment>
<dbReference type="PANTHER" id="PTHR23417">
    <property type="entry name" value="3-DEOXY-D-MANNO-OCTULOSONIC-ACID TRANSFERASE/TRNA GUANINE-N 7 - -METHYLTRANSFERASE"/>
    <property type="match status" value="1"/>
</dbReference>
<feature type="binding site" evidence="7">
    <location>
        <position position="100"/>
    </location>
    <ligand>
        <name>S-adenosyl-L-methionine</name>
        <dbReference type="ChEBI" id="CHEBI:59789"/>
    </ligand>
</feature>
<dbReference type="HAMAP" id="MF_01057">
    <property type="entry name" value="tRNA_methyltr_TrmB"/>
    <property type="match status" value="1"/>
</dbReference>
<comment type="caution">
    <text evidence="8">The sequence shown here is derived from an EMBL/GenBank/DDBJ whole genome shotgun (WGS) entry which is preliminary data.</text>
</comment>
<dbReference type="SUPFAM" id="SSF53335">
    <property type="entry name" value="S-adenosyl-L-methionine-dependent methyltransferases"/>
    <property type="match status" value="1"/>
</dbReference>
<evidence type="ECO:0000256" key="4">
    <source>
        <dbReference type="ARBA" id="ARBA00022679"/>
    </source>
</evidence>
<dbReference type="EMBL" id="BAAAPO010000068">
    <property type="protein sequence ID" value="GAA1810327.1"/>
    <property type="molecule type" value="Genomic_DNA"/>
</dbReference>
<feature type="binding site" evidence="7">
    <location>
        <position position="186"/>
    </location>
    <ligand>
        <name>substrate</name>
    </ligand>
</feature>
<gene>
    <name evidence="7 8" type="primary">trmB</name>
    <name evidence="8" type="ORF">GCM10009811_36610</name>
</gene>
<feature type="binding site" evidence="7">
    <location>
        <position position="154"/>
    </location>
    <ligand>
        <name>substrate</name>
    </ligand>
</feature>
<keyword evidence="4 7" id="KW-0808">Transferase</keyword>
<keyword evidence="6 7" id="KW-0819">tRNA processing</keyword>
<feature type="binding site" evidence="7">
    <location>
        <position position="75"/>
    </location>
    <ligand>
        <name>S-adenosyl-L-methionine</name>
        <dbReference type="ChEBI" id="CHEBI:59789"/>
    </ligand>
</feature>
<dbReference type="InterPro" id="IPR029063">
    <property type="entry name" value="SAM-dependent_MTases_sf"/>
</dbReference>
<evidence type="ECO:0000256" key="5">
    <source>
        <dbReference type="ARBA" id="ARBA00022691"/>
    </source>
</evidence>
<dbReference type="RefSeq" id="WP_344089112.1">
    <property type="nucleotide sequence ID" value="NZ_BAAAPO010000068.1"/>
</dbReference>
<dbReference type="Proteomes" id="UP001499938">
    <property type="component" value="Unassembled WGS sequence"/>
</dbReference>
<dbReference type="Gene3D" id="3.40.50.150">
    <property type="entry name" value="Vaccinia Virus protein VP39"/>
    <property type="match status" value="1"/>
</dbReference>
<accession>A0ABP4YG92</accession>
<feature type="binding site" evidence="7">
    <location>
        <position position="150"/>
    </location>
    <ligand>
        <name>S-adenosyl-L-methionine</name>
        <dbReference type="ChEBI" id="CHEBI:59789"/>
    </ligand>
</feature>
<reference evidence="9" key="1">
    <citation type="journal article" date="2019" name="Int. J. Syst. Evol. Microbiol.">
        <title>The Global Catalogue of Microorganisms (GCM) 10K type strain sequencing project: providing services to taxonomists for standard genome sequencing and annotation.</title>
        <authorList>
            <consortium name="The Broad Institute Genomics Platform"/>
            <consortium name="The Broad Institute Genome Sequencing Center for Infectious Disease"/>
            <person name="Wu L."/>
            <person name="Ma J."/>
        </authorList>
    </citation>
    <scope>NUCLEOTIDE SEQUENCE [LARGE SCALE GENOMIC DNA]</scope>
    <source>
        <strain evidence="9">JCM 15592</strain>
    </source>
</reference>
<keyword evidence="3 7" id="KW-0489">Methyltransferase</keyword>